<organism evidence="2 3">
    <name type="scientific">Paenibacillus chungangensis</name>
    <dbReference type="NCBI Taxonomy" id="696535"/>
    <lineage>
        <taxon>Bacteria</taxon>
        <taxon>Bacillati</taxon>
        <taxon>Bacillota</taxon>
        <taxon>Bacilli</taxon>
        <taxon>Bacillales</taxon>
        <taxon>Paenibacillaceae</taxon>
        <taxon>Paenibacillus</taxon>
    </lineage>
</organism>
<evidence type="ECO:0000313" key="2">
    <source>
        <dbReference type="EMBL" id="MFD0959934.1"/>
    </source>
</evidence>
<dbReference type="GO" id="GO:0016746">
    <property type="term" value="F:acyltransferase activity"/>
    <property type="evidence" value="ECO:0007669"/>
    <property type="project" value="UniProtKB-KW"/>
</dbReference>
<feature type="domain" description="N-acetyltransferase" evidence="1">
    <location>
        <begin position="179"/>
        <end position="323"/>
    </location>
</feature>
<dbReference type="InterPro" id="IPR000182">
    <property type="entry name" value="GNAT_dom"/>
</dbReference>
<gene>
    <name evidence="2" type="ORF">ACFQ2I_11070</name>
</gene>
<proteinExistence type="predicted"/>
<dbReference type="SUPFAM" id="SSF55729">
    <property type="entry name" value="Acyl-CoA N-acyltransferases (Nat)"/>
    <property type="match status" value="1"/>
</dbReference>
<dbReference type="PROSITE" id="PS51186">
    <property type="entry name" value="GNAT"/>
    <property type="match status" value="1"/>
</dbReference>
<name>A0ABW3HR53_9BACL</name>
<dbReference type="EMBL" id="JBHTJZ010000011">
    <property type="protein sequence ID" value="MFD0959934.1"/>
    <property type="molecule type" value="Genomic_DNA"/>
</dbReference>
<sequence>MLINWQDHYMPEVIALWNAEMVKDGYKEMTEASFRAIIRHNRYFDEETAFLWLEDGVLQGFGCGCTGSDLPYGDVAGYITCIVVGVEAVNRDVVYASLLSGLERRFQSLGKVQAEVLFFNPMQLPWYIPNTPGHEHNNAPGVPVDSELHAFLLSRGYMERAIEHAMYMELDGYEVPDSAHAKEKRAEDAGYSVALYNPAYHSGVGEMLVALGNPLWSKDIADSAAGGVPFLIAAQRGEAVGFAGPLIRSENGRGYFAGIGVMQEHEGRGLGSLLFFRLCEAFRHIGADYMSIYTGSTNPAIGIYEKAGFETVKEFAVMRRELGS</sequence>
<keyword evidence="2" id="KW-0012">Acyltransferase</keyword>
<reference evidence="3" key="1">
    <citation type="journal article" date="2019" name="Int. J. Syst. Evol. Microbiol.">
        <title>The Global Catalogue of Microorganisms (GCM) 10K type strain sequencing project: providing services to taxonomists for standard genome sequencing and annotation.</title>
        <authorList>
            <consortium name="The Broad Institute Genomics Platform"/>
            <consortium name="The Broad Institute Genome Sequencing Center for Infectious Disease"/>
            <person name="Wu L."/>
            <person name="Ma J."/>
        </authorList>
    </citation>
    <scope>NUCLEOTIDE SEQUENCE [LARGE SCALE GENOMIC DNA]</scope>
    <source>
        <strain evidence="3">CCUG 59129</strain>
    </source>
</reference>
<dbReference type="Pfam" id="PF00583">
    <property type="entry name" value="Acetyltransf_1"/>
    <property type="match status" value="1"/>
</dbReference>
<keyword evidence="3" id="KW-1185">Reference proteome</keyword>
<dbReference type="RefSeq" id="WP_377564226.1">
    <property type="nucleotide sequence ID" value="NZ_JBHTJZ010000011.1"/>
</dbReference>
<dbReference type="InterPro" id="IPR016181">
    <property type="entry name" value="Acyl_CoA_acyltransferase"/>
</dbReference>
<dbReference type="Proteomes" id="UP001596989">
    <property type="component" value="Unassembled WGS sequence"/>
</dbReference>
<evidence type="ECO:0000313" key="3">
    <source>
        <dbReference type="Proteomes" id="UP001596989"/>
    </source>
</evidence>
<keyword evidence="2" id="KW-0808">Transferase</keyword>
<protein>
    <submittedName>
        <fullName evidence="2">GNAT family N-acetyltransferase</fullName>
        <ecNumber evidence="2">2.3.-.-</ecNumber>
    </submittedName>
</protein>
<evidence type="ECO:0000259" key="1">
    <source>
        <dbReference type="PROSITE" id="PS51186"/>
    </source>
</evidence>
<dbReference type="CDD" id="cd04301">
    <property type="entry name" value="NAT_SF"/>
    <property type="match status" value="1"/>
</dbReference>
<dbReference type="Gene3D" id="3.40.630.30">
    <property type="match status" value="1"/>
</dbReference>
<accession>A0ABW3HR53</accession>
<comment type="caution">
    <text evidence="2">The sequence shown here is derived from an EMBL/GenBank/DDBJ whole genome shotgun (WGS) entry which is preliminary data.</text>
</comment>
<dbReference type="EC" id="2.3.-.-" evidence="2"/>